<protein>
    <submittedName>
        <fullName evidence="2">Uncharacterized protein</fullName>
    </submittedName>
</protein>
<gene>
    <name evidence="2" type="ORF">L5515_000095</name>
</gene>
<dbReference type="EMBL" id="CP092620">
    <property type="protein sequence ID" value="UMM10222.1"/>
    <property type="molecule type" value="Genomic_DNA"/>
</dbReference>
<reference evidence="2 3" key="1">
    <citation type="submission" date="2022-04" db="EMBL/GenBank/DDBJ databases">
        <title>Chromosome-level reference genomes for two strains of Caenorhabditis briggsae: an improved platform for comparative genomics.</title>
        <authorList>
            <person name="Stevens L."/>
            <person name="Andersen E."/>
        </authorList>
    </citation>
    <scope>NUCLEOTIDE SEQUENCE [LARGE SCALE GENOMIC DNA]</scope>
    <source>
        <strain evidence="2">VX34</strain>
        <tissue evidence="2">Whole-organism</tissue>
    </source>
</reference>
<evidence type="ECO:0000313" key="3">
    <source>
        <dbReference type="Proteomes" id="UP000829354"/>
    </source>
</evidence>
<keyword evidence="3" id="KW-1185">Reference proteome</keyword>
<dbReference type="Proteomes" id="UP000829354">
    <property type="component" value="Chromosome I"/>
</dbReference>
<evidence type="ECO:0000313" key="2">
    <source>
        <dbReference type="EMBL" id="UMM10222.1"/>
    </source>
</evidence>
<evidence type="ECO:0000256" key="1">
    <source>
        <dbReference type="SAM" id="MobiDB-lite"/>
    </source>
</evidence>
<dbReference type="AlphaFoldDB" id="A0AAE9E0N0"/>
<name>A0AAE9E0N0_CAEBR</name>
<organism evidence="2 3">
    <name type="scientific">Caenorhabditis briggsae</name>
    <dbReference type="NCBI Taxonomy" id="6238"/>
    <lineage>
        <taxon>Eukaryota</taxon>
        <taxon>Metazoa</taxon>
        <taxon>Ecdysozoa</taxon>
        <taxon>Nematoda</taxon>
        <taxon>Chromadorea</taxon>
        <taxon>Rhabditida</taxon>
        <taxon>Rhabditina</taxon>
        <taxon>Rhabditomorpha</taxon>
        <taxon>Rhabditoidea</taxon>
        <taxon>Rhabditidae</taxon>
        <taxon>Peloderinae</taxon>
        <taxon>Caenorhabditis</taxon>
    </lineage>
</organism>
<proteinExistence type="predicted"/>
<accession>A0AAE9E0N0</accession>
<feature type="region of interest" description="Disordered" evidence="1">
    <location>
        <begin position="83"/>
        <end position="105"/>
    </location>
</feature>
<sequence length="180" mass="20619">MEDGLKFGQIEEDVYSVLIFAISMNPEELIDEDAMAETQILPALLRKKKRILKEHEVNALIECPILKLNHLYSSPIAIENESGGADRRRRFGGRKNECYPQSSRSRYDEKKEPLIPLTTQERHYIRNGSNQFLVLAEPTRWCPKQVVKSRLSSKKLLVCLVVTSSRGVAELRSETGFRSE</sequence>